<evidence type="ECO:0000313" key="2">
    <source>
        <dbReference type="EMBL" id="MBO7744553.1"/>
    </source>
</evidence>
<feature type="transmembrane region" description="Helical" evidence="1">
    <location>
        <begin position="91"/>
        <end position="115"/>
    </location>
</feature>
<keyword evidence="1" id="KW-0472">Membrane</keyword>
<accession>A0ABS3W8E6</accession>
<gene>
    <name evidence="2" type="ORF">I8J29_10120</name>
</gene>
<proteinExistence type="predicted"/>
<reference evidence="2 3" key="1">
    <citation type="submission" date="2021-03" db="EMBL/GenBank/DDBJ databases">
        <title>Paenibacillus artemisicola MWE-103 whole genome sequence.</title>
        <authorList>
            <person name="Ham Y.J."/>
        </authorList>
    </citation>
    <scope>NUCLEOTIDE SEQUENCE [LARGE SCALE GENOMIC DNA]</scope>
    <source>
        <strain evidence="2 3">MWE-103</strain>
    </source>
</reference>
<keyword evidence="1" id="KW-0812">Transmembrane</keyword>
<name>A0ABS3W8E6_9BACL</name>
<feature type="transmembrane region" description="Helical" evidence="1">
    <location>
        <begin position="61"/>
        <end position="79"/>
    </location>
</feature>
<dbReference type="InterPro" id="IPR048147">
    <property type="entry name" value="CBO0543-like"/>
</dbReference>
<dbReference type="NCBIfam" id="NF041644">
    <property type="entry name" value="CBO0543_fam"/>
    <property type="match status" value="1"/>
</dbReference>
<comment type="caution">
    <text evidence="2">The sequence shown here is derived from an EMBL/GenBank/DDBJ whole genome shotgun (WGS) entry which is preliminary data.</text>
</comment>
<protein>
    <submittedName>
        <fullName evidence="2">Uncharacterized protein</fullName>
    </submittedName>
</protein>
<evidence type="ECO:0000256" key="1">
    <source>
        <dbReference type="SAM" id="Phobius"/>
    </source>
</evidence>
<dbReference type="Proteomes" id="UP000670947">
    <property type="component" value="Unassembled WGS sequence"/>
</dbReference>
<evidence type="ECO:0000313" key="3">
    <source>
        <dbReference type="Proteomes" id="UP000670947"/>
    </source>
</evidence>
<keyword evidence="1" id="KW-1133">Transmembrane helix</keyword>
<sequence length="152" mass="17950">MTFLIVSIVILFALIFLAPRRLSRIEILTSTLFGLYFESTVNIFLDLDYDLYGYFHKGVDAITMVVLLGVYPALNYLLLNFYPEGRGAPRVFAYLLAWDAFSVAYELLSIHYGIFYYNGWHWWYSALVYVPLFLSLRWQILFTRRMLRLDRG</sequence>
<feature type="transmembrane region" description="Helical" evidence="1">
    <location>
        <begin position="121"/>
        <end position="142"/>
    </location>
</feature>
<keyword evidence="3" id="KW-1185">Reference proteome</keyword>
<organism evidence="2 3">
    <name type="scientific">Paenibacillus artemisiicola</name>
    <dbReference type="NCBI Taxonomy" id="1172618"/>
    <lineage>
        <taxon>Bacteria</taxon>
        <taxon>Bacillati</taxon>
        <taxon>Bacillota</taxon>
        <taxon>Bacilli</taxon>
        <taxon>Bacillales</taxon>
        <taxon>Paenibacillaceae</taxon>
        <taxon>Paenibacillus</taxon>
    </lineage>
</organism>
<dbReference type="RefSeq" id="WP_208847479.1">
    <property type="nucleotide sequence ID" value="NZ_JAGGDJ010000004.1"/>
</dbReference>
<dbReference type="EMBL" id="JAGGDJ010000004">
    <property type="protein sequence ID" value="MBO7744553.1"/>
    <property type="molecule type" value="Genomic_DNA"/>
</dbReference>